<accession>A0A9E6XZ09</accession>
<keyword evidence="7" id="KW-1185">Reference proteome</keyword>
<gene>
    <name evidence="6" type="primary">kipR_1</name>
    <name evidence="6" type="ORF">DSM104329_02985</name>
</gene>
<dbReference type="KEGG" id="sbae:DSM104329_02985"/>
<dbReference type="AlphaFoldDB" id="A0A9E6XZ09"/>
<dbReference type="PROSITE" id="PS51077">
    <property type="entry name" value="HTH_ICLR"/>
    <property type="match status" value="1"/>
</dbReference>
<dbReference type="GO" id="GO:0003700">
    <property type="term" value="F:DNA-binding transcription factor activity"/>
    <property type="evidence" value="ECO:0007669"/>
    <property type="project" value="TreeGrafter"/>
</dbReference>
<feature type="domain" description="IclR-ED" evidence="5">
    <location>
        <begin position="68"/>
        <end position="253"/>
    </location>
</feature>
<feature type="domain" description="HTH iclR-type" evidence="4">
    <location>
        <begin position="7"/>
        <end position="67"/>
    </location>
</feature>
<protein>
    <submittedName>
        <fullName evidence="6">HTH-type transcriptional regulator KipR</fullName>
    </submittedName>
</protein>
<dbReference type="InterPro" id="IPR050707">
    <property type="entry name" value="HTH_MetabolicPath_Reg"/>
</dbReference>
<dbReference type="Proteomes" id="UP001162834">
    <property type="component" value="Chromosome"/>
</dbReference>
<evidence type="ECO:0000313" key="6">
    <source>
        <dbReference type="EMBL" id="UGS36577.1"/>
    </source>
</evidence>
<dbReference type="SMART" id="SM00346">
    <property type="entry name" value="HTH_ICLR"/>
    <property type="match status" value="1"/>
</dbReference>
<proteinExistence type="predicted"/>
<dbReference type="InterPro" id="IPR005471">
    <property type="entry name" value="Tscrpt_reg_IclR_N"/>
</dbReference>
<dbReference type="RefSeq" id="WP_259310646.1">
    <property type="nucleotide sequence ID" value="NZ_CP087164.1"/>
</dbReference>
<dbReference type="EMBL" id="CP087164">
    <property type="protein sequence ID" value="UGS36577.1"/>
    <property type="molecule type" value="Genomic_DNA"/>
</dbReference>
<dbReference type="InterPro" id="IPR036390">
    <property type="entry name" value="WH_DNA-bd_sf"/>
</dbReference>
<evidence type="ECO:0000256" key="1">
    <source>
        <dbReference type="ARBA" id="ARBA00023015"/>
    </source>
</evidence>
<dbReference type="InterPro" id="IPR014757">
    <property type="entry name" value="Tscrpt_reg_IclR_C"/>
</dbReference>
<dbReference type="PROSITE" id="PS51078">
    <property type="entry name" value="ICLR_ED"/>
    <property type="match status" value="1"/>
</dbReference>
<dbReference type="PANTHER" id="PTHR30136">
    <property type="entry name" value="HELIX-TURN-HELIX TRANSCRIPTIONAL REGULATOR, ICLR FAMILY"/>
    <property type="match status" value="1"/>
</dbReference>
<dbReference type="InterPro" id="IPR036388">
    <property type="entry name" value="WH-like_DNA-bd_sf"/>
</dbReference>
<organism evidence="6 7">
    <name type="scientific">Capillimicrobium parvum</name>
    <dbReference type="NCBI Taxonomy" id="2884022"/>
    <lineage>
        <taxon>Bacteria</taxon>
        <taxon>Bacillati</taxon>
        <taxon>Actinomycetota</taxon>
        <taxon>Thermoleophilia</taxon>
        <taxon>Solirubrobacterales</taxon>
        <taxon>Capillimicrobiaceae</taxon>
        <taxon>Capillimicrobium</taxon>
    </lineage>
</organism>
<evidence type="ECO:0000313" key="7">
    <source>
        <dbReference type="Proteomes" id="UP001162834"/>
    </source>
</evidence>
<dbReference type="Gene3D" id="3.30.450.40">
    <property type="match status" value="1"/>
</dbReference>
<evidence type="ECO:0000256" key="3">
    <source>
        <dbReference type="ARBA" id="ARBA00023163"/>
    </source>
</evidence>
<dbReference type="Gene3D" id="1.10.10.10">
    <property type="entry name" value="Winged helix-like DNA-binding domain superfamily/Winged helix DNA-binding domain"/>
    <property type="match status" value="1"/>
</dbReference>
<reference evidence="6" key="1">
    <citation type="journal article" date="2022" name="Int. J. Syst. Evol. Microbiol.">
        <title>Pseudomonas aegrilactucae sp. nov. and Pseudomonas morbosilactucae sp. nov., pathogens causing bacterial rot of lettuce in Japan.</title>
        <authorList>
            <person name="Sawada H."/>
            <person name="Fujikawa T."/>
            <person name="Satou M."/>
        </authorList>
    </citation>
    <scope>NUCLEOTIDE SEQUENCE</scope>
    <source>
        <strain evidence="6">0166_1</strain>
    </source>
</reference>
<keyword evidence="3" id="KW-0804">Transcription</keyword>
<keyword evidence="2" id="KW-0238">DNA-binding</keyword>
<sequence length="255" mass="27239">MASDDPLRSVSIALSILDCFAVSAELGPSAVAREVGIAKSTASRMLAVLAARGMLERREGGRYRLGLRMFEYGQLALNRLNLFEVSVPILTVLRDRVRDMVQLGVPIGAEILFLERFESQSVDPRFHGPTWRRVPGHSSSSGRAIAAFNPSVARAILEAGLTRRTRYTVVDARRLSEILVEVRRRGWASTDEELEEGISSVAAPVLVETGGGVRAVAAVSVVGPSARLRRGGKATIARHAGEAASRIGAALSAAG</sequence>
<dbReference type="Pfam" id="PF01614">
    <property type="entry name" value="IclR_C"/>
    <property type="match status" value="1"/>
</dbReference>
<dbReference type="SUPFAM" id="SSF55781">
    <property type="entry name" value="GAF domain-like"/>
    <property type="match status" value="1"/>
</dbReference>
<evidence type="ECO:0000259" key="5">
    <source>
        <dbReference type="PROSITE" id="PS51078"/>
    </source>
</evidence>
<dbReference type="GO" id="GO:0003677">
    <property type="term" value="F:DNA binding"/>
    <property type="evidence" value="ECO:0007669"/>
    <property type="project" value="UniProtKB-KW"/>
</dbReference>
<dbReference type="PANTHER" id="PTHR30136:SF24">
    <property type="entry name" value="HTH-TYPE TRANSCRIPTIONAL REPRESSOR ALLR"/>
    <property type="match status" value="1"/>
</dbReference>
<keyword evidence="1" id="KW-0805">Transcription regulation</keyword>
<evidence type="ECO:0000259" key="4">
    <source>
        <dbReference type="PROSITE" id="PS51077"/>
    </source>
</evidence>
<dbReference type="Pfam" id="PF09339">
    <property type="entry name" value="HTH_IclR"/>
    <property type="match status" value="1"/>
</dbReference>
<dbReference type="SUPFAM" id="SSF46785">
    <property type="entry name" value="Winged helix' DNA-binding domain"/>
    <property type="match status" value="1"/>
</dbReference>
<dbReference type="InterPro" id="IPR029016">
    <property type="entry name" value="GAF-like_dom_sf"/>
</dbReference>
<evidence type="ECO:0000256" key="2">
    <source>
        <dbReference type="ARBA" id="ARBA00023125"/>
    </source>
</evidence>
<name>A0A9E6XZ09_9ACTN</name>
<dbReference type="GO" id="GO:0045892">
    <property type="term" value="P:negative regulation of DNA-templated transcription"/>
    <property type="evidence" value="ECO:0007669"/>
    <property type="project" value="TreeGrafter"/>
</dbReference>